<dbReference type="InterPro" id="IPR059000">
    <property type="entry name" value="ATPase_P-type_domA"/>
</dbReference>
<evidence type="ECO:0000256" key="5">
    <source>
        <dbReference type="ARBA" id="ARBA00022692"/>
    </source>
</evidence>
<comment type="similarity">
    <text evidence="2 14">Belongs to the cation transport ATPase (P-type) (TC 3.A.3) family. Type IB subfamily.</text>
</comment>
<evidence type="ECO:0000256" key="3">
    <source>
        <dbReference type="ARBA" id="ARBA00022448"/>
    </source>
</evidence>
<dbReference type="NCBIfam" id="TIGR01525">
    <property type="entry name" value="ATPase-IB_hvy"/>
    <property type="match status" value="1"/>
</dbReference>
<dbReference type="GO" id="GO:0030001">
    <property type="term" value="P:metal ion transport"/>
    <property type="evidence" value="ECO:0007669"/>
    <property type="project" value="UniProtKB-ARBA"/>
</dbReference>
<dbReference type="FunFam" id="2.70.150.10:FF:000002">
    <property type="entry name" value="Copper-transporting ATPase 1, putative"/>
    <property type="match status" value="1"/>
</dbReference>
<dbReference type="PRINTS" id="PR00119">
    <property type="entry name" value="CATATPASE"/>
</dbReference>
<keyword evidence="3" id="KW-0813">Transport</keyword>
<dbReference type="SFLD" id="SFLDG00002">
    <property type="entry name" value="C1.7:_P-type_atpase_like"/>
    <property type="match status" value="1"/>
</dbReference>
<dbReference type="OrthoDB" id="1521937at2"/>
<keyword evidence="8 14" id="KW-0067">ATP-binding</keyword>
<dbReference type="GO" id="GO:0046872">
    <property type="term" value="F:metal ion binding"/>
    <property type="evidence" value="ECO:0007669"/>
    <property type="project" value="UniProtKB-KW"/>
</dbReference>
<dbReference type="SUPFAM" id="SSF81660">
    <property type="entry name" value="Metal cation-transporting ATPase, ATP-binding domain N"/>
    <property type="match status" value="1"/>
</dbReference>
<dbReference type="GO" id="GO:0005886">
    <property type="term" value="C:plasma membrane"/>
    <property type="evidence" value="ECO:0007669"/>
    <property type="project" value="UniProtKB-SubCell"/>
</dbReference>
<evidence type="ECO:0000313" key="17">
    <source>
        <dbReference type="Proteomes" id="UP000215244"/>
    </source>
</evidence>
<keyword evidence="17" id="KW-1185">Reference proteome</keyword>
<dbReference type="Proteomes" id="UP000215244">
    <property type="component" value="Chromosome"/>
</dbReference>
<feature type="transmembrane region" description="Helical" evidence="14">
    <location>
        <begin position="20"/>
        <end position="39"/>
    </location>
</feature>
<dbReference type="SUPFAM" id="SSF81653">
    <property type="entry name" value="Calcium ATPase, transduction domain A"/>
    <property type="match status" value="1"/>
</dbReference>
<dbReference type="Pfam" id="PF00702">
    <property type="entry name" value="Hydrolase"/>
    <property type="match status" value="1"/>
</dbReference>
<organism evidence="16 17">
    <name type="scientific">Maribacter cobaltidurans</name>
    <dbReference type="NCBI Taxonomy" id="1178778"/>
    <lineage>
        <taxon>Bacteria</taxon>
        <taxon>Pseudomonadati</taxon>
        <taxon>Bacteroidota</taxon>
        <taxon>Flavobacteriia</taxon>
        <taxon>Flavobacteriales</taxon>
        <taxon>Flavobacteriaceae</taxon>
        <taxon>Maribacter</taxon>
    </lineage>
</organism>
<dbReference type="SUPFAM" id="SSF56784">
    <property type="entry name" value="HAD-like"/>
    <property type="match status" value="1"/>
</dbReference>
<dbReference type="KEGG" id="marb:CJ263_16005"/>
<protein>
    <submittedName>
        <fullName evidence="16">Heavy metal translocating P-type ATPase</fullName>
    </submittedName>
</protein>
<dbReference type="NCBIfam" id="TIGR01494">
    <property type="entry name" value="ATPase_P-type"/>
    <property type="match status" value="1"/>
</dbReference>
<keyword evidence="4 14" id="KW-1003">Cell membrane</keyword>
<dbReference type="Gene3D" id="3.40.50.1000">
    <property type="entry name" value="HAD superfamily/HAD-like"/>
    <property type="match status" value="1"/>
</dbReference>
<evidence type="ECO:0000256" key="13">
    <source>
        <dbReference type="ARBA" id="ARBA00023136"/>
    </source>
</evidence>
<keyword evidence="9" id="KW-0460">Magnesium</keyword>
<dbReference type="GO" id="GO:0005524">
    <property type="term" value="F:ATP binding"/>
    <property type="evidence" value="ECO:0007669"/>
    <property type="project" value="UniProtKB-UniRule"/>
</dbReference>
<keyword evidence="6 14" id="KW-0479">Metal-binding</keyword>
<dbReference type="InterPro" id="IPR001757">
    <property type="entry name" value="P_typ_ATPase"/>
</dbReference>
<dbReference type="InterPro" id="IPR023214">
    <property type="entry name" value="HAD_sf"/>
</dbReference>
<evidence type="ECO:0000256" key="6">
    <source>
        <dbReference type="ARBA" id="ARBA00022723"/>
    </source>
</evidence>
<evidence type="ECO:0000256" key="4">
    <source>
        <dbReference type="ARBA" id="ARBA00022475"/>
    </source>
</evidence>
<dbReference type="InterPro" id="IPR023298">
    <property type="entry name" value="ATPase_P-typ_TM_dom_sf"/>
</dbReference>
<comment type="subcellular location">
    <subcellularLocation>
        <location evidence="1">Cell membrane</location>
        <topology evidence="1">Multi-pass membrane protein</topology>
    </subcellularLocation>
</comment>
<keyword evidence="7 14" id="KW-0547">Nucleotide-binding</keyword>
<dbReference type="InterPro" id="IPR027256">
    <property type="entry name" value="P-typ_ATPase_IB"/>
</dbReference>
<dbReference type="CDD" id="cd07551">
    <property type="entry name" value="P-type_ATPase_HM_ZosA_PfeT-like"/>
    <property type="match status" value="1"/>
</dbReference>
<dbReference type="PROSITE" id="PS00154">
    <property type="entry name" value="ATPASE_E1_E2"/>
    <property type="match status" value="1"/>
</dbReference>
<dbReference type="SUPFAM" id="SSF81665">
    <property type="entry name" value="Calcium ATPase, transmembrane domain M"/>
    <property type="match status" value="1"/>
</dbReference>
<proteinExistence type="inferred from homology"/>
<accession>A0A223V8G7</accession>
<feature type="transmembrane region" description="Helical" evidence="14">
    <location>
        <begin position="46"/>
        <end position="62"/>
    </location>
</feature>
<dbReference type="InterPro" id="IPR036412">
    <property type="entry name" value="HAD-like_sf"/>
</dbReference>
<dbReference type="PANTHER" id="PTHR43079:SF1">
    <property type="entry name" value="CADMIUM_ZINC-TRANSPORTING ATPASE HMA1, CHLOROPLASTIC-RELATED"/>
    <property type="match status" value="1"/>
</dbReference>
<feature type="transmembrane region" description="Helical" evidence="14">
    <location>
        <begin position="82"/>
        <end position="110"/>
    </location>
</feature>
<dbReference type="Pfam" id="PF00122">
    <property type="entry name" value="E1-E2_ATPase"/>
    <property type="match status" value="1"/>
</dbReference>
<dbReference type="RefSeq" id="WP_094998198.1">
    <property type="nucleotide sequence ID" value="NZ_BMJL01000013.1"/>
</dbReference>
<evidence type="ECO:0000256" key="9">
    <source>
        <dbReference type="ARBA" id="ARBA00022842"/>
    </source>
</evidence>
<feature type="transmembrane region" description="Helical" evidence="14">
    <location>
        <begin position="590"/>
        <end position="610"/>
    </location>
</feature>
<dbReference type="GO" id="GO:0016887">
    <property type="term" value="F:ATP hydrolysis activity"/>
    <property type="evidence" value="ECO:0007669"/>
    <property type="project" value="InterPro"/>
</dbReference>
<sequence>MITKSNHKPNKGFSFGLWESHGAAIVTSFCLLFIVLAYLARINDYTFVEIILFLFAYIVGGYQKAVEGISTLFKEKDLDVDLLMVIAAIGAAAIGYWMDGAILIFIFSLSGTLEGYTMERTNKDIRSILDLRPEKAVLLRNGKQVEVKAEELKKGDTILIKPGERIAADGIITQGYSAIYQATITGESVPVDKTVNDEVFSGTVNGYGGIEVKVTKQAEETMLSKIIHLVQEAKNEKPPNQLFVEKFESIYAKIVVITAIILMIAPPFIIHWSWKETIYRAMIFLVVASPCALVSSIMPAILSAISNASRKRVLFKGGAHLENIAGVKAVIFDKTGTLTYGEPVVQDIISFENYSEMELLKTTASIEALSEHPIAKSIVQHALNKNIELEHSINLRSFKGMGVQGTLNGISYKVGKRDMLNNIVLTKEQEDLALKLEQQGRTIIFVSNGHNLIGMVSIFDQVRLEARRVIEELKNMNIRVALLTGDNERTAKNIGESTGIEEIYSGLLPEDKVDFIKKMTAKYGKVAMVGDGVNDAPALAAASVGIAMGAAGTDIAIETADVILMADDIERIPFAISLGKRTNRIIKQNVIFAIGVALTLITLNFIGGIINLPEGVIGHEGSTVLVILSGLRLLR</sequence>
<dbReference type="InterPro" id="IPR044492">
    <property type="entry name" value="P_typ_ATPase_HD_dom"/>
</dbReference>
<feature type="transmembrane region" description="Helical" evidence="14">
    <location>
        <begin position="278"/>
        <end position="302"/>
    </location>
</feature>
<dbReference type="PRINTS" id="PR00941">
    <property type="entry name" value="CDATPASE"/>
</dbReference>
<evidence type="ECO:0000256" key="2">
    <source>
        <dbReference type="ARBA" id="ARBA00006024"/>
    </source>
</evidence>
<dbReference type="InterPro" id="IPR023299">
    <property type="entry name" value="ATPase_P-typ_cyto_dom_N"/>
</dbReference>
<feature type="transmembrane region" description="Helical" evidence="14">
    <location>
        <begin position="250"/>
        <end position="272"/>
    </location>
</feature>
<dbReference type="PANTHER" id="PTHR43079">
    <property type="entry name" value="PROBABLE CADMIUM/ZINC-TRANSPORTING ATPASE HMA1"/>
    <property type="match status" value="1"/>
</dbReference>
<keyword evidence="12" id="KW-0406">Ion transport</keyword>
<dbReference type="AlphaFoldDB" id="A0A223V8G7"/>
<evidence type="ECO:0000256" key="7">
    <source>
        <dbReference type="ARBA" id="ARBA00022741"/>
    </source>
</evidence>
<dbReference type="InterPro" id="IPR008250">
    <property type="entry name" value="ATPase_P-typ_transduc_dom_A_sf"/>
</dbReference>
<evidence type="ECO:0000256" key="11">
    <source>
        <dbReference type="ARBA" id="ARBA00022989"/>
    </source>
</evidence>
<dbReference type="Gene3D" id="3.40.1110.10">
    <property type="entry name" value="Calcium-transporting ATPase, cytoplasmic domain N"/>
    <property type="match status" value="1"/>
</dbReference>
<dbReference type="GO" id="GO:0019829">
    <property type="term" value="F:ATPase-coupled monoatomic cation transmembrane transporter activity"/>
    <property type="evidence" value="ECO:0007669"/>
    <property type="project" value="InterPro"/>
</dbReference>
<keyword evidence="10" id="KW-1278">Translocase</keyword>
<evidence type="ECO:0000313" key="16">
    <source>
        <dbReference type="EMBL" id="ASV31596.1"/>
    </source>
</evidence>
<dbReference type="EMBL" id="CP022957">
    <property type="protein sequence ID" value="ASV31596.1"/>
    <property type="molecule type" value="Genomic_DNA"/>
</dbReference>
<keyword evidence="5 14" id="KW-0812">Transmembrane</keyword>
<dbReference type="SFLD" id="SFLDF00027">
    <property type="entry name" value="p-type_atpase"/>
    <property type="match status" value="1"/>
</dbReference>
<dbReference type="FunFam" id="3.40.50.1000:FF:000020">
    <property type="entry name" value="Probable cation-transporting P-type ATPase"/>
    <property type="match status" value="1"/>
</dbReference>
<dbReference type="InterPro" id="IPR051949">
    <property type="entry name" value="Cation_Transport_ATPase"/>
</dbReference>
<dbReference type="InterPro" id="IPR018303">
    <property type="entry name" value="ATPase_P-typ_P_site"/>
</dbReference>
<evidence type="ECO:0000256" key="12">
    <source>
        <dbReference type="ARBA" id="ARBA00023065"/>
    </source>
</evidence>
<reference evidence="16 17" key="1">
    <citation type="submission" date="2017-08" db="EMBL/GenBank/DDBJ databases">
        <title>The complete genome sequence of Maribacter sp. B1, isolated from deep-sea sediment.</title>
        <authorList>
            <person name="Wu Y.-H."/>
            <person name="Cheng H."/>
            <person name="Xu X.-W."/>
        </authorList>
    </citation>
    <scope>NUCLEOTIDE SEQUENCE [LARGE SCALE GENOMIC DNA]</scope>
    <source>
        <strain evidence="16 17">B1</strain>
    </source>
</reference>
<dbReference type="SFLD" id="SFLDS00003">
    <property type="entry name" value="Haloacid_Dehalogenase"/>
    <property type="match status" value="1"/>
</dbReference>
<feature type="domain" description="P-type ATPase A" evidence="15">
    <location>
        <begin position="131"/>
        <end position="231"/>
    </location>
</feature>
<keyword evidence="13 14" id="KW-0472">Membrane</keyword>
<evidence type="ECO:0000256" key="14">
    <source>
        <dbReference type="RuleBase" id="RU362081"/>
    </source>
</evidence>
<name>A0A223V8G7_9FLAO</name>
<evidence type="ECO:0000256" key="8">
    <source>
        <dbReference type="ARBA" id="ARBA00022840"/>
    </source>
</evidence>
<evidence type="ECO:0000256" key="1">
    <source>
        <dbReference type="ARBA" id="ARBA00004651"/>
    </source>
</evidence>
<evidence type="ECO:0000259" key="15">
    <source>
        <dbReference type="Pfam" id="PF00122"/>
    </source>
</evidence>
<evidence type="ECO:0000256" key="10">
    <source>
        <dbReference type="ARBA" id="ARBA00022967"/>
    </source>
</evidence>
<keyword evidence="11 14" id="KW-1133">Transmembrane helix</keyword>
<gene>
    <name evidence="16" type="ORF">CJ263_16005</name>
</gene>
<dbReference type="Gene3D" id="2.70.150.10">
    <property type="entry name" value="Calcium-transporting ATPase, cytoplasmic transduction domain A"/>
    <property type="match status" value="1"/>
</dbReference>